<dbReference type="EMBL" id="JASCZI010000088">
    <property type="protein sequence ID" value="MED6108495.1"/>
    <property type="molecule type" value="Genomic_DNA"/>
</dbReference>
<name>A0ABU6QA07_9FABA</name>
<keyword evidence="2" id="KW-1185">Reference proteome</keyword>
<sequence length="91" mass="9959">MTASASRATKIFSFVPLPRGISRVYVETSHVQMPVRSPKIERVVFPSFDVNVQQDNDDACDLGGNRSFGDLALAMAGKPQPSSPHFFSCRS</sequence>
<protein>
    <submittedName>
        <fullName evidence="1">Uncharacterized protein</fullName>
    </submittedName>
</protein>
<organism evidence="1 2">
    <name type="scientific">Stylosanthes scabra</name>
    <dbReference type="NCBI Taxonomy" id="79078"/>
    <lineage>
        <taxon>Eukaryota</taxon>
        <taxon>Viridiplantae</taxon>
        <taxon>Streptophyta</taxon>
        <taxon>Embryophyta</taxon>
        <taxon>Tracheophyta</taxon>
        <taxon>Spermatophyta</taxon>
        <taxon>Magnoliopsida</taxon>
        <taxon>eudicotyledons</taxon>
        <taxon>Gunneridae</taxon>
        <taxon>Pentapetalae</taxon>
        <taxon>rosids</taxon>
        <taxon>fabids</taxon>
        <taxon>Fabales</taxon>
        <taxon>Fabaceae</taxon>
        <taxon>Papilionoideae</taxon>
        <taxon>50 kb inversion clade</taxon>
        <taxon>dalbergioids sensu lato</taxon>
        <taxon>Dalbergieae</taxon>
        <taxon>Pterocarpus clade</taxon>
        <taxon>Stylosanthes</taxon>
    </lineage>
</organism>
<gene>
    <name evidence="1" type="ORF">PIB30_024525</name>
</gene>
<dbReference type="Proteomes" id="UP001341840">
    <property type="component" value="Unassembled WGS sequence"/>
</dbReference>
<reference evidence="1 2" key="1">
    <citation type="journal article" date="2023" name="Plants (Basel)">
        <title>Bridging the Gap: Combining Genomics and Transcriptomics Approaches to Understand Stylosanthes scabra, an Orphan Legume from the Brazilian Caatinga.</title>
        <authorList>
            <person name="Ferreira-Neto J.R.C."/>
            <person name="da Silva M.D."/>
            <person name="Binneck E."/>
            <person name="de Melo N.F."/>
            <person name="da Silva R.H."/>
            <person name="de Melo A.L.T.M."/>
            <person name="Pandolfi V."/>
            <person name="Bustamante F.O."/>
            <person name="Brasileiro-Vidal A.C."/>
            <person name="Benko-Iseppon A.M."/>
        </authorList>
    </citation>
    <scope>NUCLEOTIDE SEQUENCE [LARGE SCALE GENOMIC DNA]</scope>
    <source>
        <tissue evidence="1">Leaves</tissue>
    </source>
</reference>
<proteinExistence type="predicted"/>
<comment type="caution">
    <text evidence="1">The sequence shown here is derived from an EMBL/GenBank/DDBJ whole genome shotgun (WGS) entry which is preliminary data.</text>
</comment>
<evidence type="ECO:0000313" key="2">
    <source>
        <dbReference type="Proteomes" id="UP001341840"/>
    </source>
</evidence>
<evidence type="ECO:0000313" key="1">
    <source>
        <dbReference type="EMBL" id="MED6108495.1"/>
    </source>
</evidence>
<accession>A0ABU6QA07</accession>